<dbReference type="EMBL" id="JBANDX010000025">
    <property type="protein sequence ID" value="MEL0610846.1"/>
    <property type="molecule type" value="Genomic_DNA"/>
</dbReference>
<comment type="similarity">
    <text evidence="1">Belongs to the YciI family.</text>
</comment>
<sequence length="95" mass="11105">MFIVSLEYQVPMEEVDRFIPEHVKFLNEQYELGYFQLSGRKNPRTGGVILSTLNNREQLDAILTQDPFHREGIAKYEVIEMLPTKASKVFEFLIP</sequence>
<dbReference type="InterPro" id="IPR005545">
    <property type="entry name" value="YCII"/>
</dbReference>
<gene>
    <name evidence="3" type="ORF">V8Z71_21220</name>
</gene>
<comment type="caution">
    <text evidence="3">The sequence shown here is derived from an EMBL/GenBank/DDBJ whole genome shotgun (WGS) entry which is preliminary data.</text>
</comment>
<keyword evidence="4" id="KW-1185">Reference proteome</keyword>
<evidence type="ECO:0000313" key="4">
    <source>
        <dbReference type="Proteomes" id="UP001377160"/>
    </source>
</evidence>
<dbReference type="Pfam" id="PF03795">
    <property type="entry name" value="YCII"/>
    <property type="match status" value="1"/>
</dbReference>
<reference evidence="3 4" key="1">
    <citation type="submission" date="2024-02" db="EMBL/GenBank/DDBJ databases">
        <title>Bacteria isolated from the canopy kelp, Nereocystis luetkeana.</title>
        <authorList>
            <person name="Pfister C.A."/>
            <person name="Younker I.T."/>
            <person name="Light S.H."/>
        </authorList>
    </citation>
    <scope>NUCLEOTIDE SEQUENCE [LARGE SCALE GENOMIC DNA]</scope>
    <source>
        <strain evidence="3 4">TI.1.15</strain>
    </source>
</reference>
<evidence type="ECO:0000313" key="3">
    <source>
        <dbReference type="EMBL" id="MEL0610846.1"/>
    </source>
</evidence>
<name>A0ABU9FXC2_9VIBR</name>
<evidence type="ECO:0000259" key="2">
    <source>
        <dbReference type="Pfam" id="PF03795"/>
    </source>
</evidence>
<protein>
    <submittedName>
        <fullName evidence="3">YciI family protein</fullName>
    </submittedName>
</protein>
<proteinExistence type="inferred from homology"/>
<accession>A0ABU9FXC2</accession>
<dbReference type="RefSeq" id="WP_341636009.1">
    <property type="nucleotide sequence ID" value="NZ_JBANDX010000025.1"/>
</dbReference>
<dbReference type="Proteomes" id="UP001377160">
    <property type="component" value="Unassembled WGS sequence"/>
</dbReference>
<dbReference type="SUPFAM" id="SSF54909">
    <property type="entry name" value="Dimeric alpha+beta barrel"/>
    <property type="match status" value="1"/>
</dbReference>
<organism evidence="3 4">
    <name type="scientific">Vibrio echinoideorum</name>
    <dbReference type="NCBI Taxonomy" id="2100116"/>
    <lineage>
        <taxon>Bacteria</taxon>
        <taxon>Pseudomonadati</taxon>
        <taxon>Pseudomonadota</taxon>
        <taxon>Gammaproteobacteria</taxon>
        <taxon>Vibrionales</taxon>
        <taxon>Vibrionaceae</taxon>
        <taxon>Vibrio</taxon>
    </lineage>
</organism>
<dbReference type="PANTHER" id="PTHR37828">
    <property type="entry name" value="GSR2449 PROTEIN"/>
    <property type="match status" value="1"/>
</dbReference>
<evidence type="ECO:0000256" key="1">
    <source>
        <dbReference type="ARBA" id="ARBA00007689"/>
    </source>
</evidence>
<dbReference type="Gene3D" id="3.30.70.1060">
    <property type="entry name" value="Dimeric alpha+beta barrel"/>
    <property type="match status" value="1"/>
</dbReference>
<dbReference type="PANTHER" id="PTHR37828:SF1">
    <property type="entry name" value="YCII-RELATED DOMAIN-CONTAINING PROTEIN"/>
    <property type="match status" value="1"/>
</dbReference>
<feature type="domain" description="YCII-related" evidence="2">
    <location>
        <begin position="1"/>
        <end position="81"/>
    </location>
</feature>
<dbReference type="InterPro" id="IPR011008">
    <property type="entry name" value="Dimeric_a/b-barrel"/>
</dbReference>